<dbReference type="AlphaFoldDB" id="A0A9X9MK70"/>
<keyword evidence="2" id="KW-1185">Reference proteome</keyword>
<proteinExistence type="predicted"/>
<gene>
    <name evidence="1" type="ORF">BGT96224V316_LOCUS5652</name>
</gene>
<reference evidence="1 2" key="1">
    <citation type="submission" date="2018-08" db="EMBL/GenBank/DDBJ databases">
        <authorList>
            <person name="Muller C M."/>
        </authorList>
    </citation>
    <scope>NUCLEOTIDE SEQUENCE [LARGE SCALE GENOMIC DNA]</scope>
</reference>
<name>A0A9X9MK70_BLUGR</name>
<evidence type="ECO:0000313" key="2">
    <source>
        <dbReference type="Proteomes" id="UP000324639"/>
    </source>
</evidence>
<organism evidence="1 2">
    <name type="scientific">Blumeria graminis f. sp. tritici</name>
    <dbReference type="NCBI Taxonomy" id="62690"/>
    <lineage>
        <taxon>Eukaryota</taxon>
        <taxon>Fungi</taxon>
        <taxon>Dikarya</taxon>
        <taxon>Ascomycota</taxon>
        <taxon>Pezizomycotina</taxon>
        <taxon>Leotiomycetes</taxon>
        <taxon>Erysiphales</taxon>
        <taxon>Erysiphaceae</taxon>
        <taxon>Blumeria</taxon>
    </lineage>
</organism>
<dbReference type="Proteomes" id="UP000324639">
    <property type="component" value="Chromosome Bgt_-08"/>
</dbReference>
<accession>A0A9X9MK70</accession>
<evidence type="ECO:0000313" key="1">
    <source>
        <dbReference type="EMBL" id="VDB90544.1"/>
    </source>
</evidence>
<sequence>MMVHLFLQMQLLIMVIYFVHLEDLLFKMSIMDNNYSQLM</sequence>
<protein>
    <submittedName>
        <fullName evidence="1">Bgt-51629</fullName>
    </submittedName>
</protein>
<dbReference type="EMBL" id="LR026991">
    <property type="protein sequence ID" value="VDB90544.1"/>
    <property type="molecule type" value="Genomic_DNA"/>
</dbReference>